<sequence length="192" mass="21338">MNARIIHLLRHGPPARTGLLLGHLDEPPLVAECPVMLNRVVHVPVRQIVSSDLRRTGLQAAHLAESLNVPLSRDPRWRELFFGTWEGLAPEAIDESALARFWDDPDANPPPRGERWSQLCQRVREGLAGLENKSLVVTHAGAMRAAVSVLTGQDHRAVWALDLPYRALLSLRIWPGKPLAGQIIGLETGYRE</sequence>
<dbReference type="Proteomes" id="UP000605099">
    <property type="component" value="Unassembled WGS sequence"/>
</dbReference>
<gene>
    <name evidence="1" type="ORF">GCM10011349_34010</name>
</gene>
<comment type="caution">
    <text evidence="1">The sequence shown here is derived from an EMBL/GenBank/DDBJ whole genome shotgun (WGS) entry which is preliminary data.</text>
</comment>
<reference evidence="2" key="1">
    <citation type="journal article" date="2019" name="Int. J. Syst. Evol. Microbiol.">
        <title>The Global Catalogue of Microorganisms (GCM) 10K type strain sequencing project: providing services to taxonomists for standard genome sequencing and annotation.</title>
        <authorList>
            <consortium name="The Broad Institute Genomics Platform"/>
            <consortium name="The Broad Institute Genome Sequencing Center for Infectious Disease"/>
            <person name="Wu L."/>
            <person name="Ma J."/>
        </authorList>
    </citation>
    <scope>NUCLEOTIDE SEQUENCE [LARGE SCALE GENOMIC DNA]</scope>
    <source>
        <strain evidence="2">CGMCC 1.6784</strain>
    </source>
</reference>
<evidence type="ECO:0000313" key="1">
    <source>
        <dbReference type="EMBL" id="GGN56375.1"/>
    </source>
</evidence>
<dbReference type="Gene3D" id="3.40.50.1240">
    <property type="entry name" value="Phosphoglycerate mutase-like"/>
    <property type="match status" value="1"/>
</dbReference>
<dbReference type="EMBL" id="BMLK01000017">
    <property type="protein sequence ID" value="GGN56375.1"/>
    <property type="molecule type" value="Genomic_DNA"/>
</dbReference>
<dbReference type="InterPro" id="IPR029033">
    <property type="entry name" value="His_PPase_superfam"/>
</dbReference>
<dbReference type="RefSeq" id="WP_188821449.1">
    <property type="nucleotide sequence ID" value="NZ_BMLK01000017.1"/>
</dbReference>
<keyword evidence="2" id="KW-1185">Reference proteome</keyword>
<dbReference type="InterPro" id="IPR013078">
    <property type="entry name" value="His_Pase_superF_clade-1"/>
</dbReference>
<evidence type="ECO:0000313" key="2">
    <source>
        <dbReference type="Proteomes" id="UP000605099"/>
    </source>
</evidence>
<evidence type="ECO:0008006" key="3">
    <source>
        <dbReference type="Google" id="ProtNLM"/>
    </source>
</evidence>
<name>A0ABQ2JUG5_9SPHN</name>
<dbReference type="Pfam" id="PF00300">
    <property type="entry name" value="His_Phos_1"/>
    <property type="match status" value="1"/>
</dbReference>
<proteinExistence type="predicted"/>
<accession>A0ABQ2JUG5</accession>
<dbReference type="SUPFAM" id="SSF53254">
    <property type="entry name" value="Phosphoglycerate mutase-like"/>
    <property type="match status" value="1"/>
</dbReference>
<organism evidence="1 2">
    <name type="scientific">Novosphingobium indicum</name>
    <dbReference type="NCBI Taxonomy" id="462949"/>
    <lineage>
        <taxon>Bacteria</taxon>
        <taxon>Pseudomonadati</taxon>
        <taxon>Pseudomonadota</taxon>
        <taxon>Alphaproteobacteria</taxon>
        <taxon>Sphingomonadales</taxon>
        <taxon>Sphingomonadaceae</taxon>
        <taxon>Novosphingobium</taxon>
    </lineage>
</organism>
<protein>
    <recommendedName>
        <fullName evidence="3">Histidine phosphatase family protein</fullName>
    </recommendedName>
</protein>